<accession>A0A2N5T4U4</accession>
<protein>
    <submittedName>
        <fullName evidence="2">Uncharacterized protein</fullName>
    </submittedName>
</protein>
<feature type="compositionally biased region" description="Low complexity" evidence="1">
    <location>
        <begin position="172"/>
        <end position="190"/>
    </location>
</feature>
<feature type="compositionally biased region" description="Basic and acidic residues" evidence="1">
    <location>
        <begin position="690"/>
        <end position="706"/>
    </location>
</feature>
<comment type="caution">
    <text evidence="2">The sequence shown here is derived from an EMBL/GenBank/DDBJ whole genome shotgun (WGS) entry which is preliminary data.</text>
</comment>
<feature type="region of interest" description="Disordered" evidence="1">
    <location>
        <begin position="509"/>
        <end position="532"/>
    </location>
</feature>
<feature type="compositionally biased region" description="Basic residues" evidence="1">
    <location>
        <begin position="801"/>
        <end position="810"/>
    </location>
</feature>
<evidence type="ECO:0000313" key="2">
    <source>
        <dbReference type="EMBL" id="PLW20519.1"/>
    </source>
</evidence>
<dbReference type="Proteomes" id="UP000235392">
    <property type="component" value="Unassembled WGS sequence"/>
</dbReference>
<feature type="compositionally biased region" description="Polar residues" evidence="1">
    <location>
        <begin position="32"/>
        <end position="49"/>
    </location>
</feature>
<feature type="compositionally biased region" description="Pro residues" evidence="1">
    <location>
        <begin position="646"/>
        <end position="657"/>
    </location>
</feature>
<name>A0A2N5T4U4_9BASI</name>
<feature type="compositionally biased region" description="Low complexity" evidence="1">
    <location>
        <begin position="244"/>
        <end position="265"/>
    </location>
</feature>
<reference evidence="2 3" key="1">
    <citation type="submission" date="2017-11" db="EMBL/GenBank/DDBJ databases">
        <title>De novo assembly and phasing of dikaryotic genomes from two isolates of Puccinia coronata f. sp. avenae, the causal agent of oat crown rust.</title>
        <authorList>
            <person name="Miller M.E."/>
            <person name="Zhang Y."/>
            <person name="Omidvar V."/>
            <person name="Sperschneider J."/>
            <person name="Schwessinger B."/>
            <person name="Raley C."/>
            <person name="Palmer J.M."/>
            <person name="Garnica D."/>
            <person name="Upadhyaya N."/>
            <person name="Rathjen J."/>
            <person name="Taylor J.M."/>
            <person name="Park R.F."/>
            <person name="Dodds P.N."/>
            <person name="Hirsch C.D."/>
            <person name="Kianian S.F."/>
            <person name="Figueroa M."/>
        </authorList>
    </citation>
    <scope>NUCLEOTIDE SEQUENCE [LARGE SCALE GENOMIC DNA]</scope>
    <source>
        <strain evidence="2">12SD80</strain>
    </source>
</reference>
<feature type="region of interest" description="Disordered" evidence="1">
    <location>
        <begin position="243"/>
        <end position="274"/>
    </location>
</feature>
<feature type="compositionally biased region" description="Polar residues" evidence="1">
    <location>
        <begin position="68"/>
        <end position="80"/>
    </location>
</feature>
<proteinExistence type="predicted"/>
<sequence length="851" mass="91484">MPFPLFTNPFNKSAHPAPAVRSPQPPDPVLGSSYSYNQTKPITIIHQPNSSSLSSATPPHSGILKQVVSLSSSTPHNSCDSAAGPPPPPAARDRTQSLATTHSRASPHIRSPPASPDSSFKLESAHLIKKLKSYGSNPDKAALTAHKVQPRPPPLRLSNQQRKPRHAHTHHASTAAGHQPSPLSPRSRSASAAATVFDIVRPSRRRDGIGMNTSSILVPLTPPLPTAPLFSGRSPIERIRRDGSTTQQLLSPSPLPLYTQSSSSRPHAHRRASSLDSINTRFPTPHSKHPHYFQAGSGFHQPYAKASPNSSGLSHSECSEDFVAPSSCTSTAHTTPISCALFRTPRSRLSSRDFRHLTPHGLKPHLTHPHPHVSLSPKSMLPSQLARPLEMDPLELPASSAPATACWTLNISASSSHASTTTCLIPDLPGTILRLQQQTPTDSSKCMLEPYLHKVLRVGYRWQHARGVGGAACGAAHNTVALQLDDQHGGHATAKEHDNEDANDIQKQVSGHEDDAGARRCAASPGKKKAPHAATSLIMLNLGTFRAGDMADRAPATAPLALAPRFPSMGSSSSLGKSARSKASLQPSHTGLSSSSPASSMSCSSSSSLSPAEGKEEAQETDDYHDGEGEDGKPPVRRRGRFDTYVPPPINITPTRPPKSASRPSSTPHARSPGSPESQPRYNAPMMQLEDAHPKGTRPAPDEKDAALSLHHHHHHHHYHHYGPDGGSGALVDSSQRLPAGPHRPSPRSRARGAAAAADGSKTREKGEEEEFVDRIDDDDDDDDDDEGYDMKEASKDVRVGSRRRYHRRRNSLDSAASLRLEKSYWSETDTTTTTNSSVLNFMVAPDSDIQ</sequence>
<feature type="compositionally biased region" description="Low complexity" evidence="1">
    <location>
        <begin position="563"/>
        <end position="611"/>
    </location>
</feature>
<feature type="compositionally biased region" description="Basic and acidic residues" evidence="1">
    <location>
        <begin position="613"/>
        <end position="634"/>
    </location>
</feature>
<organism evidence="2 3">
    <name type="scientific">Puccinia coronata f. sp. avenae</name>
    <dbReference type="NCBI Taxonomy" id="200324"/>
    <lineage>
        <taxon>Eukaryota</taxon>
        <taxon>Fungi</taxon>
        <taxon>Dikarya</taxon>
        <taxon>Basidiomycota</taxon>
        <taxon>Pucciniomycotina</taxon>
        <taxon>Pucciniomycetes</taxon>
        <taxon>Pucciniales</taxon>
        <taxon>Pucciniaceae</taxon>
        <taxon>Puccinia</taxon>
    </lineage>
</organism>
<feature type="compositionally biased region" description="Acidic residues" evidence="1">
    <location>
        <begin position="768"/>
        <end position="788"/>
    </location>
</feature>
<feature type="compositionally biased region" description="Polar residues" evidence="1">
    <location>
        <begin position="662"/>
        <end position="681"/>
    </location>
</feature>
<feature type="region of interest" description="Disordered" evidence="1">
    <location>
        <begin position="1"/>
        <end position="119"/>
    </location>
</feature>
<feature type="compositionally biased region" description="Basic and acidic residues" evidence="1">
    <location>
        <begin position="789"/>
        <end position="800"/>
    </location>
</feature>
<feature type="compositionally biased region" description="Basic residues" evidence="1">
    <location>
        <begin position="162"/>
        <end position="171"/>
    </location>
</feature>
<gene>
    <name evidence="2" type="ORF">PCASD_15574</name>
</gene>
<feature type="region of interest" description="Disordered" evidence="1">
    <location>
        <begin position="563"/>
        <end position="814"/>
    </location>
</feature>
<dbReference type="AlphaFoldDB" id="A0A2N5T4U4"/>
<dbReference type="EMBL" id="PGCI01000697">
    <property type="protein sequence ID" value="PLW20519.1"/>
    <property type="molecule type" value="Genomic_DNA"/>
</dbReference>
<evidence type="ECO:0000256" key="1">
    <source>
        <dbReference type="SAM" id="MobiDB-lite"/>
    </source>
</evidence>
<evidence type="ECO:0000313" key="3">
    <source>
        <dbReference type="Proteomes" id="UP000235392"/>
    </source>
</evidence>
<feature type="compositionally biased region" description="Basic residues" evidence="1">
    <location>
        <begin position="710"/>
        <end position="721"/>
    </location>
</feature>
<feature type="region of interest" description="Disordered" evidence="1">
    <location>
        <begin position="144"/>
        <end position="190"/>
    </location>
</feature>